<dbReference type="EMBL" id="MLAW01000077">
    <property type="protein sequence ID" value="OJJ14661.1"/>
    <property type="molecule type" value="Genomic_DNA"/>
</dbReference>
<dbReference type="Proteomes" id="UP000183940">
    <property type="component" value="Unassembled WGS sequence"/>
</dbReference>
<evidence type="ECO:0000256" key="1">
    <source>
        <dbReference type="SAM" id="Coils"/>
    </source>
</evidence>
<dbReference type="AlphaFoldDB" id="A0A1L9QJM0"/>
<feature type="region of interest" description="Disordered" evidence="2">
    <location>
        <begin position="146"/>
        <end position="171"/>
    </location>
</feature>
<proteinExistence type="predicted"/>
<dbReference type="STRING" id="1925591.BI308_24820"/>
<keyword evidence="3" id="KW-1133">Transmembrane helix</keyword>
<evidence type="ECO:0000313" key="5">
    <source>
        <dbReference type="Proteomes" id="UP000183940"/>
    </source>
</evidence>
<keyword evidence="3" id="KW-0472">Membrane</keyword>
<keyword evidence="1" id="KW-0175">Coiled coil</keyword>
<feature type="coiled-coil region" evidence="1">
    <location>
        <begin position="47"/>
        <end position="77"/>
    </location>
</feature>
<keyword evidence="3" id="KW-0812">Transmembrane</keyword>
<protein>
    <submittedName>
        <fullName evidence="4">Uncharacterized protein</fullName>
    </submittedName>
</protein>
<evidence type="ECO:0000256" key="2">
    <source>
        <dbReference type="SAM" id="MobiDB-lite"/>
    </source>
</evidence>
<gene>
    <name evidence="4" type="ORF">BI308_24820</name>
</gene>
<reference evidence="4" key="1">
    <citation type="submission" date="2016-10" db="EMBL/GenBank/DDBJ databases">
        <title>CRISPR-Cas defence system in Roseofilum reptotaenium: evidence of a bacteriophage-cyanobacterium arms race in the coral black band disease.</title>
        <authorList>
            <person name="Buerger P."/>
            <person name="Wood-Charlson E.M."/>
            <person name="Weynberg K.D."/>
            <person name="Willis B."/>
            <person name="Van Oppen M.J."/>
        </authorList>
    </citation>
    <scope>NUCLEOTIDE SEQUENCE [LARGE SCALE GENOMIC DNA]</scope>
    <source>
        <strain evidence="4">AO1-A</strain>
    </source>
</reference>
<feature type="transmembrane region" description="Helical" evidence="3">
    <location>
        <begin position="105"/>
        <end position="125"/>
    </location>
</feature>
<sequence length="171" mass="19400">MSNWDRWQDDHEEFLQLNEQFERLGILDPYAREAELMAQDPNNPGELRRVQNAIRLLEQLRERAKRNRASFEEATSSLLEALNINQDTGSRAENNASRAIRQSQILSVLAISLGSTLAVVFGQFLSNGLVQRLQRSVVQIISSPENQSKYSRDFTPPMKTGQVSNQCPLGQ</sequence>
<evidence type="ECO:0000313" key="4">
    <source>
        <dbReference type="EMBL" id="OJJ14661.1"/>
    </source>
</evidence>
<organism evidence="4 5">
    <name type="scientific">Roseofilum reptotaenium AO1-A</name>
    <dbReference type="NCBI Taxonomy" id="1925591"/>
    <lineage>
        <taxon>Bacteria</taxon>
        <taxon>Bacillati</taxon>
        <taxon>Cyanobacteriota</taxon>
        <taxon>Cyanophyceae</taxon>
        <taxon>Desertifilales</taxon>
        <taxon>Desertifilaceae</taxon>
        <taxon>Roseofilum</taxon>
    </lineage>
</organism>
<feature type="compositionally biased region" description="Polar residues" evidence="2">
    <location>
        <begin position="161"/>
        <end position="171"/>
    </location>
</feature>
<evidence type="ECO:0000256" key="3">
    <source>
        <dbReference type="SAM" id="Phobius"/>
    </source>
</evidence>
<keyword evidence="5" id="KW-1185">Reference proteome</keyword>
<name>A0A1L9QJM0_9CYAN</name>
<accession>A0A1L9QJM0</accession>
<comment type="caution">
    <text evidence="4">The sequence shown here is derived from an EMBL/GenBank/DDBJ whole genome shotgun (WGS) entry which is preliminary data.</text>
</comment>